<feature type="transmembrane region" description="Helical" evidence="9">
    <location>
        <begin position="330"/>
        <end position="349"/>
    </location>
</feature>
<dbReference type="Pfam" id="PF00999">
    <property type="entry name" value="Na_H_Exchanger"/>
    <property type="match status" value="1"/>
</dbReference>
<feature type="transmembrane region" description="Helical" evidence="9">
    <location>
        <begin position="263"/>
        <end position="286"/>
    </location>
</feature>
<feature type="transmembrane region" description="Helical" evidence="9">
    <location>
        <begin position="89"/>
        <end position="114"/>
    </location>
</feature>
<keyword evidence="3" id="KW-0050">Antiport</keyword>
<keyword evidence="5 9" id="KW-0812">Transmembrane</keyword>
<keyword evidence="6 9" id="KW-1133">Transmembrane helix</keyword>
<feature type="transmembrane region" description="Helical" evidence="9">
    <location>
        <begin position="120"/>
        <end position="138"/>
    </location>
</feature>
<feature type="transmembrane region" description="Helical" evidence="9">
    <location>
        <begin position="215"/>
        <end position="234"/>
    </location>
</feature>
<sequence>MDLNIVLILSSFVVLSSIFLNKFSNKVGIPTLIFFLGVGIFFTHPSGLNIHFANYLLTEKIASICLIFIIFYGGFGTRWEEAKKVVQPAIVLSTFGAVLTAASVTLFCHFILHFGLLESFLMGSVISSTDAASVFSIIRSRRLSLKYRTSSLLEIESGSNDPASYLLTIIAIGLLNKDMSQSQVIVSVFSQIIFGLLFGFLAFKICKLFLTKIKIAEGFDIILIFAISILTFSATSYINGNGYLAVYLYGILLGNSKMKNKVALVYFYDAFTNLMQIALFFTLGFLSDFHLIVKNMPIAFLIFLFLTFIARPLVVEGAMAFFKPKMAQKAVISVAGLRGAASIVFAIMARNQIVGTTQLDIFHVTFGIVLLSILIQGSLLPFVSTKLDMIDLLQDPLKSFTDYSNETPIEFITFVVDGDHFWKDKKLEEMDISRALLVVFINRNGERILPNGKTVIREGDKIVCIAKSFTQGSDIHINEVKIEEDNAHIGTKLKDFEKEMLVILINRGGKYIIPRGDNKLLAGDKVLYLESANL</sequence>
<dbReference type="Proteomes" id="UP001549055">
    <property type="component" value="Unassembled WGS sequence"/>
</dbReference>
<evidence type="ECO:0000313" key="11">
    <source>
        <dbReference type="EMBL" id="MET3644557.1"/>
    </source>
</evidence>
<feature type="transmembrane region" description="Helical" evidence="9">
    <location>
        <begin position="31"/>
        <end position="48"/>
    </location>
</feature>
<comment type="subcellular location">
    <subcellularLocation>
        <location evidence="1">Cell membrane</location>
        <topology evidence="1">Multi-pass membrane protein</topology>
    </subcellularLocation>
</comment>
<dbReference type="PANTHER" id="PTHR32507">
    <property type="entry name" value="NA(+)/H(+) ANTIPORTER 1"/>
    <property type="match status" value="1"/>
</dbReference>
<proteinExistence type="predicted"/>
<evidence type="ECO:0000256" key="4">
    <source>
        <dbReference type="ARBA" id="ARBA00022475"/>
    </source>
</evidence>
<feature type="domain" description="RCK C-terminal" evidence="10">
    <location>
        <begin position="398"/>
        <end position="463"/>
    </location>
</feature>
<dbReference type="PANTHER" id="PTHR32507:SF7">
    <property type="entry name" value="K(+)_H(+) ANTIPORTER NHAP2"/>
    <property type="match status" value="1"/>
</dbReference>
<comment type="caution">
    <text evidence="11">The sequence shown here is derived from an EMBL/GenBank/DDBJ whole genome shotgun (WGS) entry which is preliminary data.</text>
</comment>
<feature type="transmembrane region" description="Helical" evidence="9">
    <location>
        <begin position="60"/>
        <end position="77"/>
    </location>
</feature>
<dbReference type="NCBIfam" id="NF003716">
    <property type="entry name" value="PRK05326.1-3"/>
    <property type="match status" value="1"/>
</dbReference>
<keyword evidence="12" id="KW-1185">Reference proteome</keyword>
<dbReference type="Gene3D" id="1.20.1530.20">
    <property type="match status" value="1"/>
</dbReference>
<evidence type="ECO:0000256" key="7">
    <source>
        <dbReference type="ARBA" id="ARBA00023065"/>
    </source>
</evidence>
<accession>A0ABV2JKX0</accession>
<evidence type="ECO:0000256" key="8">
    <source>
        <dbReference type="ARBA" id="ARBA00023136"/>
    </source>
</evidence>
<keyword evidence="8 9" id="KW-0472">Membrane</keyword>
<dbReference type="PROSITE" id="PS51202">
    <property type="entry name" value="RCK_C"/>
    <property type="match status" value="2"/>
</dbReference>
<dbReference type="Gene3D" id="3.30.70.1450">
    <property type="entry name" value="Regulator of K+ conductance, C-terminal domain"/>
    <property type="match status" value="2"/>
</dbReference>
<dbReference type="NCBIfam" id="NF003715">
    <property type="entry name" value="PRK05326.1-2"/>
    <property type="match status" value="1"/>
</dbReference>
<feature type="transmembrane region" description="Helical" evidence="9">
    <location>
        <begin position="361"/>
        <end position="383"/>
    </location>
</feature>
<keyword evidence="4" id="KW-1003">Cell membrane</keyword>
<keyword evidence="7" id="KW-0406">Ion transport</keyword>
<evidence type="ECO:0000313" key="12">
    <source>
        <dbReference type="Proteomes" id="UP001549055"/>
    </source>
</evidence>
<evidence type="ECO:0000256" key="9">
    <source>
        <dbReference type="SAM" id="Phobius"/>
    </source>
</evidence>
<dbReference type="RefSeq" id="WP_253365342.1">
    <property type="nucleotide sequence ID" value="NZ_JALJXU010000005.1"/>
</dbReference>
<name>A0ABV2JKX0_9STRE</name>
<dbReference type="InterPro" id="IPR036721">
    <property type="entry name" value="RCK_C_sf"/>
</dbReference>
<gene>
    <name evidence="11" type="ORF">ABID27_001184</name>
</gene>
<dbReference type="SUPFAM" id="SSF116726">
    <property type="entry name" value="TrkA C-terminal domain-like"/>
    <property type="match status" value="2"/>
</dbReference>
<reference evidence="11 12" key="1">
    <citation type="submission" date="2024-06" db="EMBL/GenBank/DDBJ databases">
        <title>Genomic Encyclopedia of Type Strains, Phase IV (KMG-IV): sequencing the most valuable type-strain genomes for metagenomic binning, comparative biology and taxonomic classification.</title>
        <authorList>
            <person name="Goeker M."/>
        </authorList>
    </citation>
    <scope>NUCLEOTIDE SEQUENCE [LARGE SCALE GENOMIC DNA]</scope>
    <source>
        <strain evidence="11 12">DSM 15349</strain>
    </source>
</reference>
<evidence type="ECO:0000259" key="10">
    <source>
        <dbReference type="PROSITE" id="PS51202"/>
    </source>
</evidence>
<feature type="transmembrane region" description="Helical" evidence="9">
    <location>
        <begin position="6"/>
        <end position="24"/>
    </location>
</feature>
<evidence type="ECO:0000256" key="5">
    <source>
        <dbReference type="ARBA" id="ARBA00022692"/>
    </source>
</evidence>
<dbReference type="InterPro" id="IPR006153">
    <property type="entry name" value="Cation/H_exchanger_TM"/>
</dbReference>
<evidence type="ECO:0000256" key="6">
    <source>
        <dbReference type="ARBA" id="ARBA00022989"/>
    </source>
</evidence>
<evidence type="ECO:0000256" key="2">
    <source>
        <dbReference type="ARBA" id="ARBA00022448"/>
    </source>
</evidence>
<dbReference type="Pfam" id="PF02080">
    <property type="entry name" value="TrkA_C"/>
    <property type="match status" value="1"/>
</dbReference>
<feature type="transmembrane region" description="Helical" evidence="9">
    <location>
        <begin position="182"/>
        <end position="203"/>
    </location>
</feature>
<dbReference type="InterPro" id="IPR038770">
    <property type="entry name" value="Na+/solute_symporter_sf"/>
</dbReference>
<evidence type="ECO:0000256" key="1">
    <source>
        <dbReference type="ARBA" id="ARBA00004651"/>
    </source>
</evidence>
<protein>
    <submittedName>
        <fullName evidence="11">Cell volume regulation protein A</fullName>
    </submittedName>
</protein>
<dbReference type="InterPro" id="IPR006037">
    <property type="entry name" value="RCK_C"/>
</dbReference>
<evidence type="ECO:0000256" key="3">
    <source>
        <dbReference type="ARBA" id="ARBA00022449"/>
    </source>
</evidence>
<dbReference type="EMBL" id="JBEPMK010000004">
    <property type="protein sequence ID" value="MET3644557.1"/>
    <property type="molecule type" value="Genomic_DNA"/>
</dbReference>
<feature type="transmembrane region" description="Helical" evidence="9">
    <location>
        <begin position="298"/>
        <end position="318"/>
    </location>
</feature>
<keyword evidence="2" id="KW-0813">Transport</keyword>
<organism evidence="11 12">
    <name type="scientific">Streptococcus gallinaceus</name>
    <dbReference type="NCBI Taxonomy" id="165758"/>
    <lineage>
        <taxon>Bacteria</taxon>
        <taxon>Bacillati</taxon>
        <taxon>Bacillota</taxon>
        <taxon>Bacilli</taxon>
        <taxon>Lactobacillales</taxon>
        <taxon>Streptococcaceae</taxon>
        <taxon>Streptococcus</taxon>
    </lineage>
</organism>
<feature type="domain" description="RCK C-terminal" evidence="10">
    <location>
        <begin position="465"/>
        <end position="534"/>
    </location>
</feature>